<reference evidence="1" key="2">
    <citation type="journal article" date="2021" name="Viruses">
        <title>Illuminating the Plant Rhabdovirus Landscape through Metatranscriptomics Data.</title>
        <authorList>
            <person name="Bejerman N."/>
            <person name="Dietzgen R.G."/>
            <person name="Debat H."/>
        </authorList>
    </citation>
    <scope>NUCLEOTIDE SEQUENCE</scope>
</reference>
<evidence type="ECO:0000313" key="1">
    <source>
        <dbReference type="EMBL" id="DAF42371.1"/>
    </source>
</evidence>
<accession>A0A8D9PGT6</accession>
<organism evidence="1 2">
    <name type="scientific">Pinus flexilis virus 1</name>
    <dbReference type="NCBI Taxonomy" id="2793737"/>
    <lineage>
        <taxon>Viruses</taxon>
        <taxon>Riboviria</taxon>
        <taxon>Orthornavirae</taxon>
        <taxon>Negarnaviricota</taxon>
        <taxon>Haploviricotina</taxon>
        <taxon>Monjiviricetes</taxon>
        <taxon>Mononegavirales</taxon>
        <taxon>Rhabdoviridae</taxon>
        <taxon>Betarhabdovirinae</taxon>
        <taxon>Alphagymnorhavirus</taxon>
        <taxon>Alphagymnorhavirus piniflexilis</taxon>
        <taxon>Varicosavirus pini</taxon>
    </lineage>
</organism>
<dbReference type="Proteomes" id="UP001161545">
    <property type="component" value="Segment"/>
</dbReference>
<name>A0A8D9PGT6_9RHAB</name>
<dbReference type="GeneID" id="80541040"/>
<reference evidence="1" key="1">
    <citation type="journal article" date="2021" name="J. Anim. Genet.">
        <title>Illuminating the plant rhabdovirus landscape through metatranscriptomics data.</title>
        <authorList>
            <person name="Bejerman N."/>
            <person name="Dietzgen R.G."/>
            <person name="Debat H."/>
        </authorList>
    </citation>
    <scope>NUCLEOTIDE SEQUENCE</scope>
</reference>
<protein>
    <submittedName>
        <fullName evidence="1">Protein 3</fullName>
    </submittedName>
</protein>
<evidence type="ECO:0000313" key="2">
    <source>
        <dbReference type="Proteomes" id="UP001161545"/>
    </source>
</evidence>
<dbReference type="EMBL" id="BK014316">
    <property type="protein sequence ID" value="DAF42371.1"/>
    <property type="molecule type" value="Viral_cRNA"/>
</dbReference>
<sequence length="318" mass="35365">MAGKSFRMNPDFTGSQTSTVRMGEWVDSEGRALDEGTGSGGNPVEGKVVPWFDRALPVECPEYKREWTHSWKVHVDKTTKEIDLNNLPLIKKFISALKGSKEFQDAEIHALWVSHIPQNVTQEQISVQLEFTKALDMAKRTMAACRFPGYLYTHMIFYPGHSIELHGSPIPWAIKLDTSRIPVAADYRIGDLYLMLCGNETSISHMEEERPAVMISMAPLTQRISGVALTAPRRPSSKMIQTYARRGVNSASRATKIIKLMEAGIDVEGLGLLGKLDIALEMIPEDILNTHGDPKSSKVIAEKVSQAAKSRKKVKFGL</sequence>
<dbReference type="RefSeq" id="YP_010802311.1">
    <property type="nucleotide sequence ID" value="NC_076982.1"/>
</dbReference>
<keyword evidence="2" id="KW-1185">Reference proteome</keyword>
<proteinExistence type="predicted"/>
<dbReference type="KEGG" id="vg:80541040"/>